<feature type="chain" id="PRO_5044866574" evidence="3">
    <location>
        <begin position="20"/>
        <end position="461"/>
    </location>
</feature>
<protein>
    <submittedName>
        <fullName evidence="4">Uncharacterized protein</fullName>
    </submittedName>
</protein>
<accession>A0ABD1E5X8</accession>
<evidence type="ECO:0000256" key="3">
    <source>
        <dbReference type="SAM" id="SignalP"/>
    </source>
</evidence>
<dbReference type="Proteomes" id="UP001566132">
    <property type="component" value="Unassembled WGS sequence"/>
</dbReference>
<dbReference type="SUPFAM" id="SSF52058">
    <property type="entry name" value="L domain-like"/>
    <property type="match status" value="1"/>
</dbReference>
<dbReference type="Pfam" id="PF13855">
    <property type="entry name" value="LRR_8"/>
    <property type="match status" value="3"/>
</dbReference>
<comment type="caution">
    <text evidence="4">The sequence shown here is derived from an EMBL/GenBank/DDBJ whole genome shotgun (WGS) entry which is preliminary data.</text>
</comment>
<gene>
    <name evidence="4" type="ORF">ABEB36_012834</name>
</gene>
<dbReference type="InterPro" id="IPR032675">
    <property type="entry name" value="LRR_dom_sf"/>
</dbReference>
<evidence type="ECO:0000313" key="5">
    <source>
        <dbReference type="Proteomes" id="UP001566132"/>
    </source>
</evidence>
<proteinExistence type="predicted"/>
<dbReference type="SMART" id="SM00369">
    <property type="entry name" value="LRR_TYP"/>
    <property type="match status" value="8"/>
</dbReference>
<evidence type="ECO:0000256" key="2">
    <source>
        <dbReference type="ARBA" id="ARBA00022737"/>
    </source>
</evidence>
<feature type="signal peptide" evidence="3">
    <location>
        <begin position="1"/>
        <end position="19"/>
    </location>
</feature>
<organism evidence="4 5">
    <name type="scientific">Hypothenemus hampei</name>
    <name type="common">Coffee berry borer</name>
    <dbReference type="NCBI Taxonomy" id="57062"/>
    <lineage>
        <taxon>Eukaryota</taxon>
        <taxon>Metazoa</taxon>
        <taxon>Ecdysozoa</taxon>
        <taxon>Arthropoda</taxon>
        <taxon>Hexapoda</taxon>
        <taxon>Insecta</taxon>
        <taxon>Pterygota</taxon>
        <taxon>Neoptera</taxon>
        <taxon>Endopterygota</taxon>
        <taxon>Coleoptera</taxon>
        <taxon>Polyphaga</taxon>
        <taxon>Cucujiformia</taxon>
        <taxon>Curculionidae</taxon>
        <taxon>Scolytinae</taxon>
        <taxon>Hypothenemus</taxon>
    </lineage>
</organism>
<dbReference type="EMBL" id="JBDJPC010000010">
    <property type="protein sequence ID" value="KAL1490092.1"/>
    <property type="molecule type" value="Genomic_DNA"/>
</dbReference>
<dbReference type="AlphaFoldDB" id="A0ABD1E5X8"/>
<dbReference type="InterPro" id="IPR001611">
    <property type="entry name" value="Leu-rich_rpt"/>
</dbReference>
<dbReference type="PANTHER" id="PTHR45712">
    <property type="entry name" value="AGAP008170-PA"/>
    <property type="match status" value="1"/>
</dbReference>
<dbReference type="InterPro" id="IPR003591">
    <property type="entry name" value="Leu-rich_rpt_typical-subtyp"/>
</dbReference>
<dbReference type="Gene3D" id="3.80.10.10">
    <property type="entry name" value="Ribonuclease Inhibitor"/>
    <property type="match status" value="2"/>
</dbReference>
<dbReference type="PROSITE" id="PS51450">
    <property type="entry name" value="LRR"/>
    <property type="match status" value="5"/>
</dbReference>
<dbReference type="PANTHER" id="PTHR45712:SF22">
    <property type="entry name" value="INSULIN-LIKE GROWTH FACTOR-BINDING PROTEIN COMPLEX ACID LABILE SUBUNIT"/>
    <property type="match status" value="1"/>
</dbReference>
<dbReference type="InterPro" id="IPR050333">
    <property type="entry name" value="SLRP"/>
</dbReference>
<keyword evidence="2" id="KW-0677">Repeat</keyword>
<evidence type="ECO:0000256" key="1">
    <source>
        <dbReference type="ARBA" id="ARBA00022614"/>
    </source>
</evidence>
<keyword evidence="3" id="KW-0732">Signal</keyword>
<sequence length="461" mass="54121">MAKWLTQMVVIFVLQATHSKNDDACWTHPSSLKWYQLTCTKVNSEFFENFQRSLNRTHWIKCIDCSLNVIDERTFNFPKNNVSFLELPHCGVWSLRKFAFRSFFLMKYINLKDNKIGNLEQKCFSGLKRLIHLDLSSNCIKIITANIFSELINLDILNLNYNKIFHIQPYAFTGLINLKFLYLNNNDLKKLEDQMFKPLTNLKILYLEHNNIKELHQNAFANLRNLNYLYLNNNSITFLVQYNFKPLTSLIDLQLRSNNISEIQVSSFNGLKNLRVLHLGDNNIRTVKPYGFIGLNSLSILELTRNKLKSVQFSYFDKISNLGILWLNENFITEFIVNQRDEVQDSLALLDLSYNDLKYYNYTLLYSKMPNIKEIVFTNNSFNCDFFKNMYDFFLKKHTSICISPSCNVNHTSDYIDNFCFEDSYTTVNVLNITDFSTQSAHKLAFHLYTITALSLLILFC</sequence>
<keyword evidence="5" id="KW-1185">Reference proteome</keyword>
<name>A0ABD1E5X8_HYPHA</name>
<keyword evidence="1" id="KW-0433">Leucine-rich repeat</keyword>
<reference evidence="4 5" key="1">
    <citation type="submission" date="2024-05" db="EMBL/GenBank/DDBJ databases">
        <title>Genetic variation in Jamaican populations of the coffee berry borer (Hypothenemus hampei).</title>
        <authorList>
            <person name="Errbii M."/>
            <person name="Myrie A."/>
        </authorList>
    </citation>
    <scope>NUCLEOTIDE SEQUENCE [LARGE SCALE GENOMIC DNA]</scope>
    <source>
        <strain evidence="4">JA-Hopewell-2020-01-JO</strain>
        <tissue evidence="4">Whole body</tissue>
    </source>
</reference>
<dbReference type="FunFam" id="3.80.10.10:FF:001164">
    <property type="entry name" value="GH01279p"/>
    <property type="match status" value="1"/>
</dbReference>
<evidence type="ECO:0000313" key="4">
    <source>
        <dbReference type="EMBL" id="KAL1490092.1"/>
    </source>
</evidence>